<keyword evidence="3" id="KW-1185">Reference proteome</keyword>
<feature type="region of interest" description="Disordered" evidence="1">
    <location>
        <begin position="1"/>
        <end position="23"/>
    </location>
</feature>
<evidence type="ECO:0000313" key="2">
    <source>
        <dbReference type="EMBL" id="KAF4626212.1"/>
    </source>
</evidence>
<feature type="region of interest" description="Disordered" evidence="1">
    <location>
        <begin position="75"/>
        <end position="103"/>
    </location>
</feature>
<gene>
    <name evidence="2" type="ORF">G7Y89_g11948</name>
</gene>
<comment type="caution">
    <text evidence="2">The sequence shown here is derived from an EMBL/GenBank/DDBJ whole genome shotgun (WGS) entry which is preliminary data.</text>
</comment>
<proteinExistence type="predicted"/>
<organism evidence="2 3">
    <name type="scientific">Cudoniella acicularis</name>
    <dbReference type="NCBI Taxonomy" id="354080"/>
    <lineage>
        <taxon>Eukaryota</taxon>
        <taxon>Fungi</taxon>
        <taxon>Dikarya</taxon>
        <taxon>Ascomycota</taxon>
        <taxon>Pezizomycotina</taxon>
        <taxon>Leotiomycetes</taxon>
        <taxon>Helotiales</taxon>
        <taxon>Tricladiaceae</taxon>
        <taxon>Cudoniella</taxon>
    </lineage>
</organism>
<feature type="region of interest" description="Disordered" evidence="1">
    <location>
        <begin position="160"/>
        <end position="184"/>
    </location>
</feature>
<feature type="region of interest" description="Disordered" evidence="1">
    <location>
        <begin position="312"/>
        <end position="367"/>
    </location>
</feature>
<reference evidence="2 3" key="1">
    <citation type="submission" date="2020-03" db="EMBL/GenBank/DDBJ databases">
        <title>Draft Genome Sequence of Cudoniella acicularis.</title>
        <authorList>
            <person name="Buettner E."/>
            <person name="Kellner H."/>
        </authorList>
    </citation>
    <scope>NUCLEOTIDE SEQUENCE [LARGE SCALE GENOMIC DNA]</scope>
    <source>
        <strain evidence="2 3">DSM 108380</strain>
    </source>
</reference>
<protein>
    <submittedName>
        <fullName evidence="2">Uncharacterized protein</fullName>
    </submittedName>
</protein>
<name>A0A8H4RDJ7_9HELO</name>
<dbReference type="AlphaFoldDB" id="A0A8H4RDJ7"/>
<dbReference type="EMBL" id="JAAMPI010001199">
    <property type="protein sequence ID" value="KAF4626212.1"/>
    <property type="molecule type" value="Genomic_DNA"/>
</dbReference>
<dbReference type="Proteomes" id="UP000566819">
    <property type="component" value="Unassembled WGS sequence"/>
</dbReference>
<evidence type="ECO:0000256" key="1">
    <source>
        <dbReference type="SAM" id="MobiDB-lite"/>
    </source>
</evidence>
<accession>A0A8H4RDJ7</accession>
<sequence length="373" mass="41013">MSQPQFQDGTGTYEPIELSSVREPSELGATPITFQLDSIQGDFAVEPGVRGYKRDTSLSPREAPSGPCLGRAFLKPHSSQDDPPLYSSQGHWTENGNNGTSILGQGGKAHCNYTDIASRLGSDNTMNTYLPNNLHQQHQEYPTYSLAELEAGNELWSGFTQGRIHTGPTPAELESSFTPGRIDRTHAIPTPAELEASNLFDFASHINQYPRNPVDTASHPNLNFHFSSSEVFYLEPRRSHTGSNDMNNPALFNSSYAIPQLPNKPSSNLQWPLDGNVTESFPSPQQNNDVHSLQLAYPQQHLDFGLYDTSNRTIHHGSSSPRTSTVHGNHQAAFASQVESDTSIDPNTTISPVSTVPSEREEFLAPEPQLFLL</sequence>
<evidence type="ECO:0000313" key="3">
    <source>
        <dbReference type="Proteomes" id="UP000566819"/>
    </source>
</evidence>
<feature type="compositionally biased region" description="Polar residues" evidence="1">
    <location>
        <begin position="337"/>
        <end position="357"/>
    </location>
</feature>
<feature type="compositionally biased region" description="Polar residues" evidence="1">
    <location>
        <begin position="1"/>
        <end position="10"/>
    </location>
</feature>
<feature type="compositionally biased region" description="Polar residues" evidence="1">
    <location>
        <begin position="312"/>
        <end position="328"/>
    </location>
</feature>
<feature type="compositionally biased region" description="Polar residues" evidence="1">
    <location>
        <begin position="86"/>
        <end position="103"/>
    </location>
</feature>